<organism evidence="1 2">
    <name type="scientific">Trypanosoma theileri</name>
    <dbReference type="NCBI Taxonomy" id="67003"/>
    <lineage>
        <taxon>Eukaryota</taxon>
        <taxon>Discoba</taxon>
        <taxon>Euglenozoa</taxon>
        <taxon>Kinetoplastea</taxon>
        <taxon>Metakinetoplastina</taxon>
        <taxon>Trypanosomatida</taxon>
        <taxon>Trypanosomatidae</taxon>
        <taxon>Trypanosoma</taxon>
    </lineage>
</organism>
<name>A0A1X0P4H1_9TRYP</name>
<evidence type="ECO:0000313" key="2">
    <source>
        <dbReference type="Proteomes" id="UP000192257"/>
    </source>
</evidence>
<comment type="caution">
    <text evidence="1">The sequence shown here is derived from an EMBL/GenBank/DDBJ whole genome shotgun (WGS) entry which is preliminary data.</text>
</comment>
<dbReference type="EMBL" id="NBCO01000005">
    <property type="protein sequence ID" value="ORC91775.1"/>
    <property type="molecule type" value="Genomic_DNA"/>
</dbReference>
<dbReference type="AlphaFoldDB" id="A0A1X0P4H1"/>
<dbReference type="GeneID" id="39982806"/>
<sequence length="116" mass="13042">MVHSAKYGRTRYTRKRTYYAPGGVSGVPFPAPPPRGEFSVLRVPCVSSPLCSTGPRYGGIGAHFRTQADPCRCWVVPVFWVVPAWWRRRRRPSQLWPAGGAGVGWQFSGRSRRPLQ</sequence>
<gene>
    <name evidence="1" type="ORF">TM35_000053710</name>
</gene>
<dbReference type="VEuPathDB" id="TriTrypDB:TM35_000053710"/>
<keyword evidence="2" id="KW-1185">Reference proteome</keyword>
<dbReference type="RefSeq" id="XP_028885841.1">
    <property type="nucleotide sequence ID" value="XM_029023026.1"/>
</dbReference>
<accession>A0A1X0P4H1</accession>
<proteinExistence type="predicted"/>
<reference evidence="1 2" key="1">
    <citation type="submission" date="2017-03" db="EMBL/GenBank/DDBJ databases">
        <title>An alternative strategy for trypanosome survival in the mammalian bloodstream revealed through genome and transcriptome analysis of the ubiquitous bovine parasite Trypanosoma (Megatrypanum) theileri.</title>
        <authorList>
            <person name="Kelly S."/>
            <person name="Ivens A."/>
            <person name="Mott A."/>
            <person name="O'Neill E."/>
            <person name="Emms D."/>
            <person name="Macleod O."/>
            <person name="Voorheis P."/>
            <person name="Matthews J."/>
            <person name="Matthews K."/>
            <person name="Carrington M."/>
        </authorList>
    </citation>
    <scope>NUCLEOTIDE SEQUENCE [LARGE SCALE GENOMIC DNA]</scope>
    <source>
        <strain evidence="1">Edinburgh</strain>
    </source>
</reference>
<dbReference type="Proteomes" id="UP000192257">
    <property type="component" value="Unassembled WGS sequence"/>
</dbReference>
<protein>
    <submittedName>
        <fullName evidence="1">Uncharacterized protein</fullName>
    </submittedName>
</protein>
<evidence type="ECO:0000313" key="1">
    <source>
        <dbReference type="EMBL" id="ORC91775.1"/>
    </source>
</evidence>